<name>A0A3Q9N0I3_SALET</name>
<accession>A0A3Q9N0I3</accession>
<protein>
    <submittedName>
        <fullName evidence="2">Uncharacterized protein</fullName>
    </submittedName>
</protein>
<gene>
    <name evidence="2" type="ORF">EL007_24045</name>
</gene>
<dbReference type="EMBL" id="CP034699">
    <property type="protein sequence ID" value="AZT44336.1"/>
    <property type="molecule type" value="Genomic_DNA"/>
</dbReference>
<geneLocation type="plasmid" evidence="2">
    <name>pRSE40</name>
</geneLocation>
<sequence length="571" mass="63765">MNPSPDTSKVHLPRWQLVMITAITLVYLICELSFNARLLDLVGSIATTEQIHSMERFGRALTSIAVALLVLQLALSVLARRLLVGKRLSPAGAIVATGLLCLSAATGTWYSVQTFIETQVSRSSSTFRQTALQAQLYQQGLINGSQILEGIPQDKNGDQTLSWRSPSGKAFLAMLPLLLSGVERYHALIRDGAEQNLRDSLSAREGGVRGFYTAWLNARQNIRREYDAYYNDRLDLSDVIRKARKEAWERYETALARHHMTPDSVPFYFAGRVRKLVQRQGVPVYNRWRPSDQASFNAAVDNNVRQQYMSKRTVSFNGVTIPKRLGWETFFELKVVQDPLHKSMHIPASIRIKAKYPLNDSLRTFATEVQIPHLNLLVKEQLPQLLAPEQTYQNGGVNEERGKNAARAVLVPPIALMLSLCGALTHLTKLLYLLVVQLSPVLKRKWPSRITGVLNRHPLLFPAGITCALILMFSSMDNNITSSSMYEGFRQTLEDEPVNVTGEPLLLSAGALLKVVQTVSIGQSYTWPFNNMLRKTLLGGFNFGFTPPVAPQKMNIIVMTKAGYVLSASNN</sequence>
<dbReference type="AlphaFoldDB" id="A0A3Q9N0I3"/>
<keyword evidence="2" id="KW-0614">Plasmid</keyword>
<evidence type="ECO:0000313" key="2">
    <source>
        <dbReference type="EMBL" id="AZT44336.1"/>
    </source>
</evidence>
<keyword evidence="1" id="KW-1133">Transmembrane helix</keyword>
<keyword evidence="1" id="KW-0812">Transmembrane</keyword>
<feature type="transmembrane region" description="Helical" evidence="1">
    <location>
        <begin position="12"/>
        <end position="34"/>
    </location>
</feature>
<reference evidence="2" key="1">
    <citation type="submission" date="2018-12" db="EMBL/GenBank/DDBJ databases">
        <title>Complete genome sequences of twenty non-typhoidal Salmonella isolates from Rwanda.</title>
        <authorList>
            <person name="Byukusenge M."/>
            <person name="Li L."/>
            <person name="Subhashinie K."/>
            <person name="Nzayirambaho M."/>
            <person name="Kuchipudi S.V."/>
            <person name="Jayarao B.M."/>
        </authorList>
    </citation>
    <scope>NUCLEOTIDE SEQUENCE</scope>
    <source>
        <strain evidence="2">RSE40</strain>
        <plasmid evidence="2">pRSE40</plasmid>
    </source>
</reference>
<organism evidence="2">
    <name type="scientific">Salmonella enterica subsp. enterica serovar Karamoja</name>
    <dbReference type="NCBI Taxonomy" id="2500153"/>
    <lineage>
        <taxon>Bacteria</taxon>
        <taxon>Pseudomonadati</taxon>
        <taxon>Pseudomonadota</taxon>
        <taxon>Gammaproteobacteria</taxon>
        <taxon>Enterobacterales</taxon>
        <taxon>Enterobacteriaceae</taxon>
        <taxon>Salmonella</taxon>
    </lineage>
</organism>
<keyword evidence="1" id="KW-0472">Membrane</keyword>
<evidence type="ECO:0000256" key="1">
    <source>
        <dbReference type="SAM" id="Phobius"/>
    </source>
</evidence>
<proteinExistence type="predicted"/>
<feature type="transmembrane region" description="Helical" evidence="1">
    <location>
        <begin position="60"/>
        <end position="79"/>
    </location>
</feature>
<dbReference type="RefSeq" id="WP_168445577.1">
    <property type="nucleotide sequence ID" value="NZ_CP034699.1"/>
</dbReference>